<dbReference type="RefSeq" id="WP_070791576.1">
    <property type="nucleotide sequence ID" value="NZ_MKIR01000004.1"/>
</dbReference>
<dbReference type="PANTHER" id="PTHR33941:SF11">
    <property type="entry name" value="BACTERIAL MICROCOMPARTMENT SHELL PROTEIN PDUJ"/>
    <property type="match status" value="1"/>
</dbReference>
<evidence type="ECO:0000313" key="6">
    <source>
        <dbReference type="EMBL" id="OFI49909.1"/>
    </source>
</evidence>
<organism evidence="6 7">
    <name type="scientific">Floricoccus tropicus</name>
    <dbReference type="NCBI Taxonomy" id="1859473"/>
    <lineage>
        <taxon>Bacteria</taxon>
        <taxon>Bacillati</taxon>
        <taxon>Bacillota</taxon>
        <taxon>Bacilli</taxon>
        <taxon>Lactobacillales</taxon>
        <taxon>Streptococcaceae</taxon>
        <taxon>Floricoccus</taxon>
    </lineage>
</organism>
<dbReference type="AlphaFoldDB" id="A0A1E8GNT0"/>
<comment type="similarity">
    <text evidence="3">Belongs to the bacterial microcompartments protein family.</text>
</comment>
<dbReference type="InterPro" id="IPR037233">
    <property type="entry name" value="CcmK-like_sf"/>
</dbReference>
<protein>
    <recommendedName>
        <fullName evidence="5">BMC domain-containing protein</fullName>
    </recommendedName>
</protein>
<reference evidence="7" key="1">
    <citation type="submission" date="2016-09" db="EMBL/GenBank/DDBJ databases">
        <title>Draft genome sequence of a novel species of the family Streptococcaceae isolated from flowers.</title>
        <authorList>
            <person name="Chuah L.-O."/>
            <person name="Yap K.-P."/>
            <person name="Thong K.L."/>
            <person name="Liong M.T."/>
            <person name="Ahmad R."/>
            <person name="Rusul G."/>
        </authorList>
    </citation>
    <scope>NUCLEOTIDE SEQUENCE [LARGE SCALE GENOMIC DNA]</scope>
    <source>
        <strain evidence="7">DF1</strain>
    </source>
</reference>
<gene>
    <name evidence="6" type="ORF">BG261_09700</name>
</gene>
<dbReference type="InterPro" id="IPR000249">
    <property type="entry name" value="BMC_dom"/>
</dbReference>
<dbReference type="InterPro" id="IPR050575">
    <property type="entry name" value="BMC_shell"/>
</dbReference>
<evidence type="ECO:0000256" key="1">
    <source>
        <dbReference type="ARBA" id="ARBA00024322"/>
    </source>
</evidence>
<evidence type="ECO:0000256" key="2">
    <source>
        <dbReference type="ARBA" id="ARBA00024446"/>
    </source>
</evidence>
<evidence type="ECO:0000256" key="3">
    <source>
        <dbReference type="PROSITE-ProRule" id="PRU01278"/>
    </source>
</evidence>
<keyword evidence="7" id="KW-1185">Reference proteome</keyword>
<comment type="subcellular location">
    <subcellularLocation>
        <location evidence="1">Bacterial microcompartment</location>
    </subcellularLocation>
</comment>
<dbReference type="Proteomes" id="UP000178622">
    <property type="component" value="Unassembled WGS sequence"/>
</dbReference>
<comment type="caution">
    <text evidence="6">The sequence shown here is derived from an EMBL/GenBank/DDBJ whole genome shotgun (WGS) entry which is preliminary data.</text>
</comment>
<keyword evidence="2" id="KW-1283">Bacterial microcompartment</keyword>
<dbReference type="Gene3D" id="3.30.70.1710">
    <property type="match status" value="1"/>
</dbReference>
<sequence>MQSLGLIEVRGMLAGIAAADAALKAANVQLLRSEKISGGLTTIELIGDVAAVTAAVEAGKFVAENLGQLRSSHVIARLDPETEKILLDKPEAKDIEVKKTITEKVVKEDNNSISKPSVNEKNSTVNNKPVSEK</sequence>
<feature type="compositionally biased region" description="Polar residues" evidence="4">
    <location>
        <begin position="111"/>
        <end position="133"/>
    </location>
</feature>
<dbReference type="PROSITE" id="PS51930">
    <property type="entry name" value="BMC_2"/>
    <property type="match status" value="1"/>
</dbReference>
<dbReference type="PANTHER" id="PTHR33941">
    <property type="entry name" value="PROPANEDIOL UTILIZATION PROTEIN PDUA"/>
    <property type="match status" value="1"/>
</dbReference>
<dbReference type="STRING" id="1859473.BG261_09700"/>
<evidence type="ECO:0000256" key="4">
    <source>
        <dbReference type="SAM" id="MobiDB-lite"/>
    </source>
</evidence>
<feature type="region of interest" description="Disordered" evidence="4">
    <location>
        <begin position="108"/>
        <end position="133"/>
    </location>
</feature>
<dbReference type="GO" id="GO:0031469">
    <property type="term" value="C:bacterial microcompartment"/>
    <property type="evidence" value="ECO:0007669"/>
    <property type="project" value="UniProtKB-SubCell"/>
</dbReference>
<dbReference type="SMART" id="SM00877">
    <property type="entry name" value="BMC"/>
    <property type="match status" value="1"/>
</dbReference>
<dbReference type="InterPro" id="IPR044872">
    <property type="entry name" value="CcmK/CsoS1_BMC"/>
</dbReference>
<dbReference type="EMBL" id="MKIR01000004">
    <property type="protein sequence ID" value="OFI49909.1"/>
    <property type="molecule type" value="Genomic_DNA"/>
</dbReference>
<accession>A0A1E8GNT0</accession>
<evidence type="ECO:0000313" key="7">
    <source>
        <dbReference type="Proteomes" id="UP000178622"/>
    </source>
</evidence>
<evidence type="ECO:0000259" key="5">
    <source>
        <dbReference type="PROSITE" id="PS51930"/>
    </source>
</evidence>
<proteinExistence type="inferred from homology"/>
<feature type="domain" description="BMC" evidence="5">
    <location>
        <begin position="3"/>
        <end position="87"/>
    </location>
</feature>
<name>A0A1E8GNT0_9LACT</name>
<dbReference type="OrthoDB" id="9812608at2"/>
<dbReference type="SUPFAM" id="SSF143414">
    <property type="entry name" value="CcmK-like"/>
    <property type="match status" value="1"/>
</dbReference>
<dbReference type="CDD" id="cd07045">
    <property type="entry name" value="BMC_CcmK_like"/>
    <property type="match status" value="1"/>
</dbReference>
<dbReference type="Pfam" id="PF00936">
    <property type="entry name" value="BMC"/>
    <property type="match status" value="1"/>
</dbReference>